<dbReference type="GO" id="GO:0005829">
    <property type="term" value="C:cytosol"/>
    <property type="evidence" value="ECO:0007669"/>
    <property type="project" value="TreeGrafter"/>
</dbReference>
<keyword evidence="4" id="KW-1185">Reference proteome</keyword>
<dbReference type="EMBL" id="PYGE01000021">
    <property type="protein sequence ID" value="PSK97859.1"/>
    <property type="molecule type" value="Genomic_DNA"/>
</dbReference>
<dbReference type="GO" id="GO:0016627">
    <property type="term" value="F:oxidoreductase activity, acting on the CH-CH group of donors"/>
    <property type="evidence" value="ECO:0007669"/>
    <property type="project" value="TreeGrafter"/>
</dbReference>
<proteinExistence type="predicted"/>
<dbReference type="PANTHER" id="PTHR35176:SF6">
    <property type="entry name" value="HEME OXYGENASE HI_0854-RELATED"/>
    <property type="match status" value="1"/>
</dbReference>
<dbReference type="InterPro" id="IPR024031">
    <property type="entry name" value="MSMEG_5819/OxyR"/>
</dbReference>
<reference evidence="3 4" key="1">
    <citation type="submission" date="2018-03" db="EMBL/GenBank/DDBJ databases">
        <title>Genomic Encyclopedia of Archaeal and Bacterial Type Strains, Phase II (KMG-II): from individual species to whole genera.</title>
        <authorList>
            <person name="Goeker M."/>
        </authorList>
    </citation>
    <scope>NUCLEOTIDE SEQUENCE [LARGE SCALE GENOMIC DNA]</scope>
    <source>
        <strain evidence="3 4">DSM 45211</strain>
    </source>
</reference>
<organism evidence="3 4">
    <name type="scientific">Haloactinopolyspora alba</name>
    <dbReference type="NCBI Taxonomy" id="648780"/>
    <lineage>
        <taxon>Bacteria</taxon>
        <taxon>Bacillati</taxon>
        <taxon>Actinomycetota</taxon>
        <taxon>Actinomycetes</taxon>
        <taxon>Jiangellales</taxon>
        <taxon>Jiangellaceae</taxon>
        <taxon>Haloactinopolyspora</taxon>
    </lineage>
</organism>
<dbReference type="Gene3D" id="2.30.110.10">
    <property type="entry name" value="Electron Transport, Fmn-binding Protein, Chain A"/>
    <property type="match status" value="1"/>
</dbReference>
<dbReference type="RefSeq" id="WP_106539284.1">
    <property type="nucleotide sequence ID" value="NZ_PYGE01000021.1"/>
</dbReference>
<dbReference type="SUPFAM" id="SSF50475">
    <property type="entry name" value="FMN-binding split barrel"/>
    <property type="match status" value="1"/>
</dbReference>
<dbReference type="AlphaFoldDB" id="A0A2P8DKX8"/>
<feature type="domain" description="Pyridoxamine 5'-phosphate oxidase N-terminal" evidence="2">
    <location>
        <begin position="15"/>
        <end position="133"/>
    </location>
</feature>
<comment type="caution">
    <text evidence="3">The sequence shown here is derived from an EMBL/GenBank/DDBJ whole genome shotgun (WGS) entry which is preliminary data.</text>
</comment>
<dbReference type="Proteomes" id="UP000243528">
    <property type="component" value="Unassembled WGS sequence"/>
</dbReference>
<dbReference type="InterPro" id="IPR052019">
    <property type="entry name" value="F420H2_bilvrd_red/Heme_oxyg"/>
</dbReference>
<evidence type="ECO:0000313" key="3">
    <source>
        <dbReference type="EMBL" id="PSK97859.1"/>
    </source>
</evidence>
<keyword evidence="1" id="KW-0560">Oxidoreductase</keyword>
<dbReference type="PANTHER" id="PTHR35176">
    <property type="entry name" value="HEME OXYGENASE HI_0854-RELATED"/>
    <property type="match status" value="1"/>
</dbReference>
<dbReference type="InterPro" id="IPR011576">
    <property type="entry name" value="Pyridox_Oxase_N"/>
</dbReference>
<dbReference type="Pfam" id="PF01243">
    <property type="entry name" value="PNPOx_N"/>
    <property type="match status" value="1"/>
</dbReference>
<name>A0A2P8DKX8_9ACTN</name>
<sequence>MTTHDAVFTDVEIQYLKSQFLGRFATVDAQGRPHVMPVGVFVDLEEQAIVVAGHTGTNMAASKKFTDARLRPDVAFVVDDLASTDPWTPRGVEIRGRAETFTEGGEQLGRRLDAMMPFDPAWIRIRPRRILAWGLDAEVFELNARDVAGTS</sequence>
<evidence type="ECO:0000256" key="1">
    <source>
        <dbReference type="ARBA" id="ARBA00023002"/>
    </source>
</evidence>
<evidence type="ECO:0000313" key="4">
    <source>
        <dbReference type="Proteomes" id="UP000243528"/>
    </source>
</evidence>
<protein>
    <submittedName>
        <fullName evidence="3">Pyridoxamine 5'-phosphate oxidase family protein</fullName>
    </submittedName>
</protein>
<accession>A0A2P8DKX8</accession>
<dbReference type="GO" id="GO:0070967">
    <property type="term" value="F:coenzyme F420 binding"/>
    <property type="evidence" value="ECO:0007669"/>
    <property type="project" value="TreeGrafter"/>
</dbReference>
<dbReference type="OrthoDB" id="3693562at2"/>
<dbReference type="NCBIfam" id="TIGR04023">
    <property type="entry name" value="PPOX_MSMEG_5819"/>
    <property type="match status" value="1"/>
</dbReference>
<gene>
    <name evidence="3" type="ORF">CLV30_12115</name>
</gene>
<evidence type="ECO:0000259" key="2">
    <source>
        <dbReference type="Pfam" id="PF01243"/>
    </source>
</evidence>
<dbReference type="InterPro" id="IPR012349">
    <property type="entry name" value="Split_barrel_FMN-bd"/>
</dbReference>